<sequence>MYLDEAEVIEPPDESPYLLEAVPPHVVGPTHGPRDTPVLLLDTELGVVCTGSSALARSGRADAAAWAIVDFFKILNDQYSDLHFIPVNSRTVVDVYATLSHGNDGMIETFQKIYREHGWPDLERYRKRECMEAIRIAPAENCPDY</sequence>
<protein>
    <submittedName>
        <fullName evidence="1">Uncharacterized protein</fullName>
    </submittedName>
</protein>
<reference evidence="1 2" key="1">
    <citation type="submission" date="2015-07" db="EMBL/GenBank/DDBJ databases">
        <title>Emmonsia species relationships and genome sequence.</title>
        <authorList>
            <person name="Cuomo C.A."/>
            <person name="Schwartz I.S."/>
            <person name="Kenyon C."/>
            <person name="de Hoog G.S."/>
            <person name="Govender N.P."/>
            <person name="Botha A."/>
            <person name="Moreno L."/>
            <person name="de Vries M."/>
            <person name="Munoz J.F."/>
            <person name="Stielow J.B."/>
        </authorList>
    </citation>
    <scope>NUCLEOTIDE SEQUENCE [LARGE SCALE GENOMIC DNA]</scope>
    <source>
        <strain evidence="1 2">CBS 136260</strain>
    </source>
</reference>
<organism evidence="1 2">
    <name type="scientific">Emergomyces africanus</name>
    <dbReference type="NCBI Taxonomy" id="1955775"/>
    <lineage>
        <taxon>Eukaryota</taxon>
        <taxon>Fungi</taxon>
        <taxon>Dikarya</taxon>
        <taxon>Ascomycota</taxon>
        <taxon>Pezizomycotina</taxon>
        <taxon>Eurotiomycetes</taxon>
        <taxon>Eurotiomycetidae</taxon>
        <taxon>Onygenales</taxon>
        <taxon>Ajellomycetaceae</taxon>
        <taxon>Emergomyces</taxon>
    </lineage>
</organism>
<dbReference type="AlphaFoldDB" id="A0A1B7NZA8"/>
<keyword evidence="2" id="KW-1185">Reference proteome</keyword>
<comment type="caution">
    <text evidence="1">The sequence shown here is derived from an EMBL/GenBank/DDBJ whole genome shotgun (WGS) entry which is preliminary data.</text>
</comment>
<gene>
    <name evidence="1" type="ORF">ACJ72_03544</name>
</gene>
<dbReference type="Proteomes" id="UP000091918">
    <property type="component" value="Unassembled WGS sequence"/>
</dbReference>
<evidence type="ECO:0000313" key="1">
    <source>
        <dbReference type="EMBL" id="OAX82109.1"/>
    </source>
</evidence>
<dbReference type="STRING" id="1658172.A0A1B7NZA8"/>
<evidence type="ECO:0000313" key="2">
    <source>
        <dbReference type="Proteomes" id="UP000091918"/>
    </source>
</evidence>
<name>A0A1B7NZA8_9EURO</name>
<proteinExistence type="predicted"/>
<accession>A0A1B7NZA8</accession>
<dbReference type="EMBL" id="LGUA01000356">
    <property type="protein sequence ID" value="OAX82109.1"/>
    <property type="molecule type" value="Genomic_DNA"/>
</dbReference>
<dbReference type="OrthoDB" id="4166971at2759"/>